<dbReference type="PANTHER" id="PTHR37888">
    <property type="entry name" value="DNA-BINDING BROMODOMAIN-CONTAINING PROTEIN"/>
    <property type="match status" value="1"/>
</dbReference>
<dbReference type="CDD" id="cd00167">
    <property type="entry name" value="SANT"/>
    <property type="match status" value="1"/>
</dbReference>
<dbReference type="SUPFAM" id="SSF47370">
    <property type="entry name" value="Bromodomain"/>
    <property type="match status" value="1"/>
</dbReference>
<evidence type="ECO:0000256" key="1">
    <source>
        <dbReference type="ARBA" id="ARBA00023117"/>
    </source>
</evidence>
<feature type="compositionally biased region" description="Basic and acidic residues" evidence="3">
    <location>
        <begin position="549"/>
        <end position="559"/>
    </location>
</feature>
<comment type="caution">
    <text evidence="5">The sequence shown here is derived from an EMBL/GenBank/DDBJ whole genome shotgun (WGS) entry which is preliminary data.</text>
</comment>
<dbReference type="Proteomes" id="UP001054252">
    <property type="component" value="Unassembled WGS sequence"/>
</dbReference>
<feature type="compositionally biased region" description="Acidic residues" evidence="3">
    <location>
        <begin position="535"/>
        <end position="548"/>
    </location>
</feature>
<feature type="compositionally biased region" description="Basic and acidic residues" evidence="3">
    <location>
        <begin position="566"/>
        <end position="575"/>
    </location>
</feature>
<feature type="domain" description="Bromo" evidence="4">
    <location>
        <begin position="291"/>
        <end position="362"/>
    </location>
</feature>
<reference evidence="5 6" key="1">
    <citation type="journal article" date="2021" name="Commun. Biol.">
        <title>The genome of Shorea leprosula (Dipterocarpaceae) highlights the ecological relevance of drought in aseasonal tropical rainforests.</title>
        <authorList>
            <person name="Ng K.K.S."/>
            <person name="Kobayashi M.J."/>
            <person name="Fawcett J.A."/>
            <person name="Hatakeyama M."/>
            <person name="Paape T."/>
            <person name="Ng C.H."/>
            <person name="Ang C.C."/>
            <person name="Tnah L.H."/>
            <person name="Lee C.T."/>
            <person name="Nishiyama T."/>
            <person name="Sese J."/>
            <person name="O'Brien M.J."/>
            <person name="Copetti D."/>
            <person name="Mohd Noor M.I."/>
            <person name="Ong R.C."/>
            <person name="Putra M."/>
            <person name="Sireger I.Z."/>
            <person name="Indrioko S."/>
            <person name="Kosugi Y."/>
            <person name="Izuno A."/>
            <person name="Isagi Y."/>
            <person name="Lee S.L."/>
            <person name="Shimizu K.K."/>
        </authorList>
    </citation>
    <scope>NUCLEOTIDE SEQUENCE [LARGE SCALE GENOMIC DNA]</scope>
    <source>
        <strain evidence="5">214</strain>
    </source>
</reference>
<dbReference type="InterPro" id="IPR001487">
    <property type="entry name" value="Bromodomain"/>
</dbReference>
<dbReference type="EMBL" id="BPVZ01000007">
    <property type="protein sequence ID" value="GKU94161.1"/>
    <property type="molecule type" value="Genomic_DNA"/>
</dbReference>
<dbReference type="InterPro" id="IPR036427">
    <property type="entry name" value="Bromodomain-like_sf"/>
</dbReference>
<name>A0AAV5I964_9ROSI</name>
<gene>
    <name evidence="5" type="ORF">SLEP1_g7689</name>
</gene>
<dbReference type="Gene3D" id="1.10.10.60">
    <property type="entry name" value="Homeodomain-like"/>
    <property type="match status" value="1"/>
</dbReference>
<dbReference type="SUPFAM" id="SSF46689">
    <property type="entry name" value="Homeodomain-like"/>
    <property type="match status" value="1"/>
</dbReference>
<dbReference type="CDD" id="cd04369">
    <property type="entry name" value="Bromodomain"/>
    <property type="match status" value="1"/>
</dbReference>
<sequence>MATEQQTTAQPWGTLEELLLACAVNRHGTKSWDTVAMELHNRRRSAVAWLTPQRCKEKFNDLKRRFMSQNDADSSSSSLVPLVDQLRRIRVEELRREVQRRDNSILLLELKVKRLEEEERERSLKEGADLGRETNLSPVIVAGNPAVDEDSGEGDDRSINESNSTSRKPEPMTATERNDGNDVVEADAGEKEEGKANVKTVPDVKKERDPIQPENEPTEGRVYYNDENKKQSSDVQSSVSLSTKKRRRKRVGGACGSSSVEEPERDKVSPANKGASAVKFEPLIKLLGIIRSHRLSSAFERRQRSQESQRYKTMIRQHIDLQTIQSSLDKGLYSDCTQKFFRDLLLLFNNIIIFYRKSSQEHIAAQELRNLVQKEMVKMLSASKPSQESVTVKPEPEKERPSLSKLTKSSTMVACGKRSSVKALSENASRKGERKEKGVEEKPKVTEKKVNNVSSVGIDEKGTRKKRSKEKPVTDQRKSRTSNKGGEVKHEYGDNELRSHDNLEPKMDAKKSMTKKKSVASFLKKKKQNSPSETVENDDKDGDSDDESKDGKEEVEEKKKGRGRKREVIIKREMVTRSSAGRGAREESGKRKRGIGRPSKRAAMPAESTAKRGREKEENGVRSSARKRSRR</sequence>
<protein>
    <recommendedName>
        <fullName evidence="4">Bromo domain-containing protein</fullName>
    </recommendedName>
</protein>
<evidence type="ECO:0000259" key="4">
    <source>
        <dbReference type="PROSITE" id="PS50014"/>
    </source>
</evidence>
<dbReference type="SMART" id="SM00717">
    <property type="entry name" value="SANT"/>
    <property type="match status" value="1"/>
</dbReference>
<feature type="compositionally biased region" description="Basic and acidic residues" evidence="3">
    <location>
        <begin position="428"/>
        <end position="450"/>
    </location>
</feature>
<feature type="compositionally biased region" description="Low complexity" evidence="3">
    <location>
        <begin position="233"/>
        <end position="242"/>
    </location>
</feature>
<dbReference type="PROSITE" id="PS50014">
    <property type="entry name" value="BROMODOMAIN_2"/>
    <property type="match status" value="1"/>
</dbReference>
<dbReference type="Pfam" id="PF00439">
    <property type="entry name" value="Bromodomain"/>
    <property type="match status" value="1"/>
</dbReference>
<keyword evidence="1 2" id="KW-0103">Bromodomain</keyword>
<dbReference type="InterPro" id="IPR009057">
    <property type="entry name" value="Homeodomain-like_sf"/>
</dbReference>
<dbReference type="PANTHER" id="PTHR37888:SF8">
    <property type="entry name" value="HISTONE-LYSINE N-METHYLTRANSFERASE, H3 LYSINE-79 SPECIFIC-LIKE"/>
    <property type="match status" value="1"/>
</dbReference>
<evidence type="ECO:0000313" key="5">
    <source>
        <dbReference type="EMBL" id="GKU94161.1"/>
    </source>
</evidence>
<dbReference type="Gene3D" id="1.20.920.10">
    <property type="entry name" value="Bromodomain-like"/>
    <property type="match status" value="1"/>
</dbReference>
<feature type="compositionally biased region" description="Basic and acidic residues" evidence="3">
    <location>
        <begin position="118"/>
        <end position="132"/>
    </location>
</feature>
<evidence type="ECO:0000313" key="6">
    <source>
        <dbReference type="Proteomes" id="UP001054252"/>
    </source>
</evidence>
<feature type="compositionally biased region" description="Basic residues" evidence="3">
    <location>
        <begin position="512"/>
        <end position="528"/>
    </location>
</feature>
<feature type="compositionally biased region" description="Basic and acidic residues" evidence="3">
    <location>
        <begin position="609"/>
        <end position="620"/>
    </location>
</feature>
<dbReference type="Pfam" id="PF00249">
    <property type="entry name" value="Myb_DNA-binding"/>
    <property type="match status" value="1"/>
</dbReference>
<feature type="compositionally biased region" description="Basic and acidic residues" evidence="3">
    <location>
        <begin position="188"/>
        <end position="211"/>
    </location>
</feature>
<feature type="compositionally biased region" description="Basic residues" evidence="3">
    <location>
        <begin position="590"/>
        <end position="600"/>
    </location>
</feature>
<accession>A0AAV5I964</accession>
<feature type="region of interest" description="Disordered" evidence="3">
    <location>
        <begin position="118"/>
        <end position="273"/>
    </location>
</feature>
<organism evidence="5 6">
    <name type="scientific">Rubroshorea leprosula</name>
    <dbReference type="NCBI Taxonomy" id="152421"/>
    <lineage>
        <taxon>Eukaryota</taxon>
        <taxon>Viridiplantae</taxon>
        <taxon>Streptophyta</taxon>
        <taxon>Embryophyta</taxon>
        <taxon>Tracheophyta</taxon>
        <taxon>Spermatophyta</taxon>
        <taxon>Magnoliopsida</taxon>
        <taxon>eudicotyledons</taxon>
        <taxon>Gunneridae</taxon>
        <taxon>Pentapetalae</taxon>
        <taxon>rosids</taxon>
        <taxon>malvids</taxon>
        <taxon>Malvales</taxon>
        <taxon>Dipterocarpaceae</taxon>
        <taxon>Rubroshorea</taxon>
    </lineage>
</organism>
<feature type="compositionally biased region" description="Basic and acidic residues" evidence="3">
    <location>
        <begin position="486"/>
        <end position="511"/>
    </location>
</feature>
<dbReference type="InterPro" id="IPR001005">
    <property type="entry name" value="SANT/Myb"/>
</dbReference>
<dbReference type="AlphaFoldDB" id="A0AAV5I964"/>
<evidence type="ECO:0000256" key="3">
    <source>
        <dbReference type="SAM" id="MobiDB-lite"/>
    </source>
</evidence>
<keyword evidence="6" id="KW-1185">Reference proteome</keyword>
<dbReference type="SMART" id="SM00297">
    <property type="entry name" value="BROMO"/>
    <property type="match status" value="1"/>
</dbReference>
<evidence type="ECO:0000256" key="2">
    <source>
        <dbReference type="PROSITE-ProRule" id="PRU00035"/>
    </source>
</evidence>
<feature type="region of interest" description="Disordered" evidence="3">
    <location>
        <begin position="380"/>
        <end position="631"/>
    </location>
</feature>
<proteinExistence type="predicted"/>